<proteinExistence type="predicted"/>
<accession>A0A4U5VQ27</accession>
<dbReference type="OrthoDB" id="8913792at2759"/>
<dbReference type="EMBL" id="CM014099">
    <property type="protein sequence ID" value="TKS90636.1"/>
    <property type="molecule type" value="Genomic_DNA"/>
</dbReference>
<dbReference type="InterPro" id="IPR029170">
    <property type="entry name" value="FAM180"/>
</dbReference>
<name>A0A4U5VQ27_COLLU</name>
<protein>
    <submittedName>
        <fullName evidence="1">Protein FAM180A</fullName>
    </submittedName>
</protein>
<dbReference type="PANTHER" id="PTHR34034">
    <property type="entry name" value="PROTEIN FAM180A-RELATED"/>
    <property type="match status" value="1"/>
</dbReference>
<keyword evidence="2" id="KW-1185">Reference proteome</keyword>
<dbReference type="PANTHER" id="PTHR34034:SF2">
    <property type="entry name" value="PROTEIN FAM180A"/>
    <property type="match status" value="1"/>
</dbReference>
<reference evidence="1 2" key="1">
    <citation type="submission" date="2019-01" db="EMBL/GenBank/DDBJ databases">
        <title>Genome Assembly of Collichthys lucidus.</title>
        <authorList>
            <person name="Cai M."/>
            <person name="Xiao S."/>
        </authorList>
    </citation>
    <scope>NUCLEOTIDE SEQUENCE [LARGE SCALE GENOMIC DNA]</scope>
    <source>
        <strain evidence="1">JT15FE1705JMU</strain>
        <tissue evidence="1">Muscle</tissue>
    </source>
</reference>
<dbReference type="AlphaFoldDB" id="A0A4U5VQ27"/>
<evidence type="ECO:0000313" key="2">
    <source>
        <dbReference type="Proteomes" id="UP000298787"/>
    </source>
</evidence>
<evidence type="ECO:0000313" key="1">
    <source>
        <dbReference type="EMBL" id="TKS90636.1"/>
    </source>
</evidence>
<dbReference type="Pfam" id="PF15173">
    <property type="entry name" value="FAM180"/>
    <property type="match status" value="1"/>
</dbReference>
<dbReference type="Proteomes" id="UP000298787">
    <property type="component" value="Chromosome 22"/>
</dbReference>
<gene>
    <name evidence="1" type="ORF">D9C73_024769</name>
</gene>
<organism evidence="1 2">
    <name type="scientific">Collichthys lucidus</name>
    <name type="common">Big head croaker</name>
    <name type="synonym">Sciaena lucida</name>
    <dbReference type="NCBI Taxonomy" id="240159"/>
    <lineage>
        <taxon>Eukaryota</taxon>
        <taxon>Metazoa</taxon>
        <taxon>Chordata</taxon>
        <taxon>Craniata</taxon>
        <taxon>Vertebrata</taxon>
        <taxon>Euteleostomi</taxon>
        <taxon>Actinopterygii</taxon>
        <taxon>Neopterygii</taxon>
        <taxon>Teleostei</taxon>
        <taxon>Neoteleostei</taxon>
        <taxon>Acanthomorphata</taxon>
        <taxon>Eupercaria</taxon>
        <taxon>Sciaenidae</taxon>
        <taxon>Collichthys</taxon>
    </lineage>
</organism>
<sequence>MPKLQRQSVLIHRRDVHLCVRMSNMTQRWTPLIAVYLSFYLAATQHHRKALYPSAYRIKRGTYSLINPTFQRSMEDVNLLYEILLAGMQIQGVEHTMMIPDEELASLRRVEKLEVICDDVLPKRLSDIRRLAATLSQRQRPLSWQDFERTVLTLVYSAQTLARVSNRQQREVWTDAVLQLFRAVQKDLKPY</sequence>